<dbReference type="RefSeq" id="WP_138129182.1">
    <property type="nucleotide sequence ID" value="NZ_SWLG01000024.1"/>
</dbReference>
<reference evidence="1 2" key="1">
    <citation type="submission" date="2019-04" db="EMBL/GenBank/DDBJ databases">
        <title>Bacillus caeni sp. nov., a bacterium isolated from mangrove sediment.</title>
        <authorList>
            <person name="Huang H."/>
            <person name="Mo K."/>
            <person name="Hu Y."/>
        </authorList>
    </citation>
    <scope>NUCLEOTIDE SEQUENCE [LARGE SCALE GENOMIC DNA]</scope>
    <source>
        <strain evidence="1 2">HB172195</strain>
    </source>
</reference>
<comment type="caution">
    <text evidence="1">The sequence shown here is derived from an EMBL/GenBank/DDBJ whole genome shotgun (WGS) entry which is preliminary data.</text>
</comment>
<accession>A0A5R9F314</accession>
<gene>
    <name evidence="1" type="ORF">FCL54_21145</name>
</gene>
<organism evidence="1 2">
    <name type="scientific">Exobacillus caeni</name>
    <dbReference type="NCBI Taxonomy" id="2574798"/>
    <lineage>
        <taxon>Bacteria</taxon>
        <taxon>Bacillati</taxon>
        <taxon>Bacillota</taxon>
        <taxon>Bacilli</taxon>
        <taxon>Bacillales</taxon>
        <taxon>Guptibacillaceae</taxon>
        <taxon>Exobacillus</taxon>
    </lineage>
</organism>
<sequence length="94" mass="10916">MSVIPVYRKPKAEYTVVSNQSRTRHYRVCFGEVDWGRNGETEFAVYTRIVLIKNGEAEYQNYAAHILVTPGEDGRSDLDNVMEKLELLKNEHLR</sequence>
<dbReference type="OrthoDB" id="2969508at2"/>
<evidence type="ECO:0000313" key="2">
    <source>
        <dbReference type="Proteomes" id="UP000308230"/>
    </source>
</evidence>
<dbReference type="AlphaFoldDB" id="A0A5R9F314"/>
<name>A0A5R9F314_9BACL</name>
<evidence type="ECO:0000313" key="1">
    <source>
        <dbReference type="EMBL" id="TLS35293.1"/>
    </source>
</evidence>
<keyword evidence="2" id="KW-1185">Reference proteome</keyword>
<protein>
    <submittedName>
        <fullName evidence="1">Uncharacterized protein</fullName>
    </submittedName>
</protein>
<dbReference type="EMBL" id="SWLG01000024">
    <property type="protein sequence ID" value="TLS35293.1"/>
    <property type="molecule type" value="Genomic_DNA"/>
</dbReference>
<dbReference type="Proteomes" id="UP000308230">
    <property type="component" value="Unassembled WGS sequence"/>
</dbReference>
<proteinExistence type="predicted"/>